<evidence type="ECO:0000259" key="6">
    <source>
        <dbReference type="Pfam" id="PF08386"/>
    </source>
</evidence>
<dbReference type="PANTHER" id="PTHR43248">
    <property type="entry name" value="2-SUCCINYL-6-HYDROXY-2,4-CYCLOHEXADIENE-1-CARBOXYLATE SYNTHASE"/>
    <property type="match status" value="1"/>
</dbReference>
<dbReference type="InterPro" id="IPR051601">
    <property type="entry name" value="Serine_prot/Carboxylest_S33"/>
</dbReference>
<feature type="region of interest" description="Disordered" evidence="4">
    <location>
        <begin position="176"/>
        <end position="201"/>
    </location>
</feature>
<name>A0A3B0BH28_9ACTN</name>
<evidence type="ECO:0000256" key="1">
    <source>
        <dbReference type="ARBA" id="ARBA00010088"/>
    </source>
</evidence>
<dbReference type="Pfam" id="PF08386">
    <property type="entry name" value="Abhydrolase_4"/>
    <property type="match status" value="1"/>
</dbReference>
<gene>
    <name evidence="7" type="ORF">D7231_16830</name>
</gene>
<sequence>MDRAARHPDEPHEAPDASGTSTVRGMRSVLAPSLCLPLAATLLACGLTGCASRDEAAARPDLTRYYDQEISWEPCSREQDRTVRDETRDAGRTAECARLTVPYTYDDPGKGELRLALMRYRAADRDHRLGSLVVGFGGPGVSGLGQLGARGPDGFSKAAGRYDLVAFDARGAGAASPARCGTGSGLPAAARGRDDDEDGPDAAAELADRVDDRAKALRDCAERTGAVLPYLGTAHAARDLDVLRAALGEDRLNYLGYAHGTRLGAAYAHRYPHKVGRMVMDSVDDPAPDLRKNALARTAAYQKALRHAVEICTRRGDEDCILGSDTDRAMDSVTAAFNRLDEHPLPWVGGRTLGREAAVTQTMGLLRSRVGLPEAPNLLAAIVHRLRPGEAAHMAQEAVARAGGKDSGDRDGAGAATAGVNCADTRSRYTADQVAAAYDDFVEASPVFGPALAAGMAVCTGWPQAGDDAAHDVAAPRAPKILLHTPEFDPATPVAWLHRMARALGPSAVTMTDAGGGHGVYGSSDADCVNEKVDEFLLEGKLPADRTRCT</sequence>
<evidence type="ECO:0000256" key="2">
    <source>
        <dbReference type="ARBA" id="ARBA00022729"/>
    </source>
</evidence>
<comment type="caution">
    <text evidence="7">The sequence shown here is derived from an EMBL/GenBank/DDBJ whole genome shotgun (WGS) entry which is preliminary data.</text>
</comment>
<dbReference type="Proteomes" id="UP000270343">
    <property type="component" value="Unassembled WGS sequence"/>
</dbReference>
<feature type="domain" description="Peptidase S33 tripeptidyl aminopeptidase-like C-terminal" evidence="6">
    <location>
        <begin position="445"/>
        <end position="549"/>
    </location>
</feature>
<evidence type="ECO:0000256" key="4">
    <source>
        <dbReference type="SAM" id="MobiDB-lite"/>
    </source>
</evidence>
<feature type="region of interest" description="Disordered" evidence="4">
    <location>
        <begin position="1"/>
        <end position="22"/>
    </location>
</feature>
<proteinExistence type="inferred from homology"/>
<evidence type="ECO:0000259" key="5">
    <source>
        <dbReference type="Pfam" id="PF00561"/>
    </source>
</evidence>
<dbReference type="PANTHER" id="PTHR43248:SF29">
    <property type="entry name" value="TRIPEPTIDYL AMINOPEPTIDASE"/>
    <property type="match status" value="1"/>
</dbReference>
<feature type="compositionally biased region" description="Basic and acidic residues" evidence="4">
    <location>
        <begin position="1"/>
        <end position="15"/>
    </location>
</feature>
<keyword evidence="8" id="KW-1185">Reference proteome</keyword>
<keyword evidence="2" id="KW-0732">Signal</keyword>
<comment type="similarity">
    <text evidence="1">Belongs to the peptidase S33 family.</text>
</comment>
<organism evidence="7 8">
    <name type="scientific">Streptomyces klenkii</name>
    <dbReference type="NCBI Taxonomy" id="1420899"/>
    <lineage>
        <taxon>Bacteria</taxon>
        <taxon>Bacillati</taxon>
        <taxon>Actinomycetota</taxon>
        <taxon>Actinomycetes</taxon>
        <taxon>Kitasatosporales</taxon>
        <taxon>Streptomycetaceae</taxon>
        <taxon>Streptomyces</taxon>
    </lineage>
</organism>
<evidence type="ECO:0000313" key="7">
    <source>
        <dbReference type="EMBL" id="RKN71658.1"/>
    </source>
</evidence>
<dbReference type="InterPro" id="IPR013595">
    <property type="entry name" value="Pept_S33_TAP-like_C"/>
</dbReference>
<dbReference type="AlphaFoldDB" id="A0A3B0BH28"/>
<reference evidence="7 8" key="1">
    <citation type="journal article" date="2015" name="Antonie Van Leeuwenhoek">
        <title>Streptomyces klenkii sp. nov., isolated from deep marine sediment.</title>
        <authorList>
            <person name="Veyisoglu A."/>
            <person name="Sahin N."/>
        </authorList>
    </citation>
    <scope>NUCLEOTIDE SEQUENCE [LARGE SCALE GENOMIC DNA]</scope>
    <source>
        <strain evidence="7 8">KCTC 29202</strain>
    </source>
</reference>
<accession>A0A3B0BH28</accession>
<dbReference type="SUPFAM" id="SSF53474">
    <property type="entry name" value="alpha/beta-Hydrolases"/>
    <property type="match status" value="1"/>
</dbReference>
<evidence type="ECO:0000256" key="3">
    <source>
        <dbReference type="ARBA" id="ARBA00022801"/>
    </source>
</evidence>
<dbReference type="Pfam" id="PF00561">
    <property type="entry name" value="Abhydrolase_1"/>
    <property type="match status" value="1"/>
</dbReference>
<dbReference type="InterPro" id="IPR000073">
    <property type="entry name" value="AB_hydrolase_1"/>
</dbReference>
<dbReference type="Gene3D" id="3.40.50.1820">
    <property type="entry name" value="alpha/beta hydrolase"/>
    <property type="match status" value="1"/>
</dbReference>
<feature type="domain" description="AB hydrolase-1" evidence="5">
    <location>
        <begin position="153"/>
        <end position="310"/>
    </location>
</feature>
<evidence type="ECO:0000313" key="8">
    <source>
        <dbReference type="Proteomes" id="UP000270343"/>
    </source>
</evidence>
<protein>
    <submittedName>
        <fullName evidence="7">Alpha/beta hydrolase</fullName>
    </submittedName>
</protein>
<keyword evidence="3 7" id="KW-0378">Hydrolase</keyword>
<dbReference type="InterPro" id="IPR029058">
    <property type="entry name" value="AB_hydrolase_fold"/>
</dbReference>
<dbReference type="GO" id="GO:0016787">
    <property type="term" value="F:hydrolase activity"/>
    <property type="evidence" value="ECO:0007669"/>
    <property type="project" value="UniProtKB-KW"/>
</dbReference>
<dbReference type="EMBL" id="RBAM01000006">
    <property type="protein sequence ID" value="RKN71658.1"/>
    <property type="molecule type" value="Genomic_DNA"/>
</dbReference>